<dbReference type="Gene3D" id="2.170.130.10">
    <property type="entry name" value="TonB-dependent receptor, plug domain"/>
    <property type="match status" value="1"/>
</dbReference>
<dbReference type="PROSITE" id="PS52016">
    <property type="entry name" value="TONB_DEPENDENT_REC_3"/>
    <property type="match status" value="1"/>
</dbReference>
<dbReference type="InterPro" id="IPR039426">
    <property type="entry name" value="TonB-dep_rcpt-like"/>
</dbReference>
<dbReference type="InterPro" id="IPR037066">
    <property type="entry name" value="Plug_dom_sf"/>
</dbReference>
<evidence type="ECO:0000256" key="6">
    <source>
        <dbReference type="ARBA" id="ARBA00023077"/>
    </source>
</evidence>
<feature type="domain" description="TonB-dependent receptor plug" evidence="14">
    <location>
        <begin position="47"/>
        <end position="161"/>
    </location>
</feature>
<accession>A0ABX2EN44</accession>
<keyword evidence="3 10" id="KW-0813">Transport</keyword>
<evidence type="ECO:0000259" key="14">
    <source>
        <dbReference type="Pfam" id="PF07715"/>
    </source>
</evidence>
<comment type="caution">
    <text evidence="15">The sequence shown here is derived from an EMBL/GenBank/DDBJ whole genome shotgun (WGS) entry which is preliminary data.</text>
</comment>
<evidence type="ECO:0000259" key="13">
    <source>
        <dbReference type="Pfam" id="PF00593"/>
    </source>
</evidence>
<keyword evidence="4 10" id="KW-1134">Transmembrane beta strand</keyword>
<evidence type="ECO:0000313" key="15">
    <source>
        <dbReference type="EMBL" id="NRF70071.1"/>
    </source>
</evidence>
<evidence type="ECO:0000256" key="11">
    <source>
        <dbReference type="RuleBase" id="RU003357"/>
    </source>
</evidence>
<dbReference type="InterPro" id="IPR000531">
    <property type="entry name" value="Beta-barrel_TonB"/>
</dbReference>
<evidence type="ECO:0000256" key="3">
    <source>
        <dbReference type="ARBA" id="ARBA00022448"/>
    </source>
</evidence>
<evidence type="ECO:0000256" key="5">
    <source>
        <dbReference type="ARBA" id="ARBA00022692"/>
    </source>
</evidence>
<evidence type="ECO:0000256" key="4">
    <source>
        <dbReference type="ARBA" id="ARBA00022452"/>
    </source>
</evidence>
<keyword evidence="7 10" id="KW-0472">Membrane</keyword>
<evidence type="ECO:0000313" key="16">
    <source>
        <dbReference type="Proteomes" id="UP000737171"/>
    </source>
</evidence>
<dbReference type="PANTHER" id="PTHR47234:SF2">
    <property type="entry name" value="TONB-DEPENDENT RECEPTOR"/>
    <property type="match status" value="1"/>
</dbReference>
<dbReference type="PANTHER" id="PTHR47234">
    <property type="match status" value="1"/>
</dbReference>
<keyword evidence="8 15" id="KW-0675">Receptor</keyword>
<dbReference type="Pfam" id="PF07715">
    <property type="entry name" value="Plug"/>
    <property type="match status" value="1"/>
</dbReference>
<organism evidence="15 16">
    <name type="scientific">Pseudaquabacterium terrae</name>
    <dbReference type="NCBI Taxonomy" id="2732868"/>
    <lineage>
        <taxon>Bacteria</taxon>
        <taxon>Pseudomonadati</taxon>
        <taxon>Pseudomonadota</taxon>
        <taxon>Betaproteobacteria</taxon>
        <taxon>Burkholderiales</taxon>
        <taxon>Sphaerotilaceae</taxon>
        <taxon>Pseudaquabacterium</taxon>
    </lineage>
</organism>
<keyword evidence="5 10" id="KW-0812">Transmembrane</keyword>
<gene>
    <name evidence="15" type="ORF">HLB44_23990</name>
</gene>
<keyword evidence="9 10" id="KW-0998">Cell outer membrane</keyword>
<evidence type="ECO:0000256" key="2">
    <source>
        <dbReference type="ARBA" id="ARBA00009810"/>
    </source>
</evidence>
<evidence type="ECO:0000256" key="1">
    <source>
        <dbReference type="ARBA" id="ARBA00004571"/>
    </source>
</evidence>
<dbReference type="EMBL" id="JABRWJ010000007">
    <property type="protein sequence ID" value="NRF70071.1"/>
    <property type="molecule type" value="Genomic_DNA"/>
</dbReference>
<name>A0ABX2EN44_9BURK</name>
<dbReference type="InterPro" id="IPR036942">
    <property type="entry name" value="Beta-barrel_TonB_sf"/>
</dbReference>
<reference evidence="15 16" key="1">
    <citation type="submission" date="2020-05" db="EMBL/GenBank/DDBJ databases">
        <title>Aquincola sp. isolate from soil.</title>
        <authorList>
            <person name="Han J."/>
            <person name="Kim D.-U."/>
        </authorList>
    </citation>
    <scope>NUCLEOTIDE SEQUENCE [LARGE SCALE GENOMIC DNA]</scope>
    <source>
        <strain evidence="15 16">S2</strain>
    </source>
</reference>
<sequence>MSFQRTRLSTSLVLAIGAGAFAHIAIAQEAGQRVEITGSRIVSPNAASPAPVQVLTAADIAASGSVNLQEIILKNPAFGTPTISRTNSNFITSSVGVSTIDLRNLGEERTLVLVNGRRYVAGQSGQAAIDLNTIPTDLIERVEILTGGASALYGSDAVGGVVNIILKKSIKGILLDAQVGQSQEGDDTLRKFSASVGANSSDGKSKMIGHFSVSKQGPVYSADRSISAIDGFSKAEGLTGDPADLFVNLTPFYSSFAPQGRFFYQGGNRTFDANGNLVPFSTNGPNGDGVGAHGYNRNAIRTIAVPTDRLLFAANGEHQVSEMAKVFFEGTYAATKTKSRLEPFAVDSTGGTNPIFAGGKFVPAETLVNGEKVKNPYMPQALFNLLTDRDGDGLKDYNFTRRLSDIANRGNKTDRDTFRFLTGVEGDIGKWNYNAYAAYGFTKEAQYGTGQVNAANFRYALAAIPDANGNVICADPIARASGCVPVNVFGANTISPAAAQYLHAPSTLVTKITQSFTGATISGEPVELPAGPLGVAVGVEYRKETSSDVADALTQLGLNLGNARPITEGGFDVKEAFGEVRIPILKDKPFVKSLDASLAVRSGKYSSAGSTTSWNAGFDWAFNSMFRFRATTAQSTRAPNIGELFQGPNQTFPTGLVDPCVGVTATSTGAISEACRKDPGVMANIAANGKFTLTQADLQGVSGFNKGNQSLGAEKGRSTTLGLVMTPMANLDVTVDYYKIEISDAIELPGRQFQLTQCYGGDPFFCKDIARRQVAVGGNSAGALAIINSTFENTGGRFNEGVDITTSFRTKLAGGNFLGRLSYSHLMKAWQKTTPDAERDHTTGEVGAPKDRWTMLLGYDIGNFGLKSTISYIGKSYLDDQFMIASEYPKEAGKVAAKTYTDAQLTYRMGKSAQFYFGVNNLFNTKPPLIPSGLPGNDTGVETDGGTYDAIGRRYYLGLRYAFD</sequence>
<evidence type="ECO:0000256" key="10">
    <source>
        <dbReference type="PROSITE-ProRule" id="PRU01360"/>
    </source>
</evidence>
<comment type="similarity">
    <text evidence="2 10 11">Belongs to the TonB-dependent receptor family.</text>
</comment>
<feature type="signal peptide" evidence="12">
    <location>
        <begin position="1"/>
        <end position="27"/>
    </location>
</feature>
<dbReference type="RefSeq" id="WP_173128218.1">
    <property type="nucleotide sequence ID" value="NZ_JABRWJ010000007.1"/>
</dbReference>
<protein>
    <submittedName>
        <fullName evidence="15">TonB-dependent receptor</fullName>
    </submittedName>
</protein>
<dbReference type="SUPFAM" id="SSF56935">
    <property type="entry name" value="Porins"/>
    <property type="match status" value="1"/>
</dbReference>
<evidence type="ECO:0000256" key="9">
    <source>
        <dbReference type="ARBA" id="ARBA00023237"/>
    </source>
</evidence>
<dbReference type="Gene3D" id="2.40.170.20">
    <property type="entry name" value="TonB-dependent receptor, beta-barrel domain"/>
    <property type="match status" value="1"/>
</dbReference>
<dbReference type="Proteomes" id="UP000737171">
    <property type="component" value="Unassembled WGS sequence"/>
</dbReference>
<feature type="domain" description="TonB-dependent receptor-like beta-barrel" evidence="13">
    <location>
        <begin position="387"/>
        <end position="922"/>
    </location>
</feature>
<proteinExistence type="inferred from homology"/>
<comment type="subcellular location">
    <subcellularLocation>
        <location evidence="1 10">Cell outer membrane</location>
        <topology evidence="1 10">Multi-pass membrane protein</topology>
    </subcellularLocation>
</comment>
<keyword evidence="6 11" id="KW-0798">TonB box</keyword>
<feature type="chain" id="PRO_5047072561" evidence="12">
    <location>
        <begin position="28"/>
        <end position="964"/>
    </location>
</feature>
<evidence type="ECO:0000256" key="7">
    <source>
        <dbReference type="ARBA" id="ARBA00023136"/>
    </source>
</evidence>
<dbReference type="Pfam" id="PF00593">
    <property type="entry name" value="TonB_dep_Rec_b-barrel"/>
    <property type="match status" value="1"/>
</dbReference>
<keyword evidence="16" id="KW-1185">Reference proteome</keyword>
<dbReference type="InterPro" id="IPR012910">
    <property type="entry name" value="Plug_dom"/>
</dbReference>
<evidence type="ECO:0000256" key="12">
    <source>
        <dbReference type="SAM" id="SignalP"/>
    </source>
</evidence>
<keyword evidence="12" id="KW-0732">Signal</keyword>
<evidence type="ECO:0000256" key="8">
    <source>
        <dbReference type="ARBA" id="ARBA00023170"/>
    </source>
</evidence>